<dbReference type="EMBL" id="RWGY01000005">
    <property type="protein sequence ID" value="TVU42868.1"/>
    <property type="molecule type" value="Genomic_DNA"/>
</dbReference>
<protein>
    <recommendedName>
        <fullName evidence="4">Knottin scorpion toxin-like domain-containing protein</fullName>
    </recommendedName>
</protein>
<dbReference type="Gramene" id="TVU42868">
    <property type="protein sequence ID" value="TVU42868"/>
    <property type="gene ID" value="EJB05_09291"/>
</dbReference>
<evidence type="ECO:0000313" key="3">
    <source>
        <dbReference type="Proteomes" id="UP000324897"/>
    </source>
</evidence>
<evidence type="ECO:0000313" key="2">
    <source>
        <dbReference type="EMBL" id="TVU42868.1"/>
    </source>
</evidence>
<feature type="signal peptide" evidence="1">
    <location>
        <begin position="1"/>
        <end position="28"/>
    </location>
</feature>
<dbReference type="Proteomes" id="UP000324897">
    <property type="component" value="Unassembled WGS sequence"/>
</dbReference>
<comment type="caution">
    <text evidence="2">The sequence shown here is derived from an EMBL/GenBank/DDBJ whole genome shotgun (WGS) entry which is preliminary data.</text>
</comment>
<feature type="chain" id="PRO_5023933776" description="Knottin scorpion toxin-like domain-containing protein" evidence="1">
    <location>
        <begin position="29"/>
        <end position="89"/>
    </location>
</feature>
<gene>
    <name evidence="2" type="ORF">EJB05_09291</name>
</gene>
<sequence length="89" mass="9489">MALVKTIKDTRAPFTAAIIVLVVALVVSSPCPAQGSDKAWCGPVLEGGECTNAKCRSTCTQRNYVNPLINCWQQPGDAGFTTCCCDEIH</sequence>
<keyword evidence="3" id="KW-1185">Reference proteome</keyword>
<keyword evidence="1" id="KW-0732">Signal</keyword>
<name>A0A5J9W422_9POAL</name>
<proteinExistence type="predicted"/>
<accession>A0A5J9W422</accession>
<organism evidence="2 3">
    <name type="scientific">Eragrostis curvula</name>
    <name type="common">weeping love grass</name>
    <dbReference type="NCBI Taxonomy" id="38414"/>
    <lineage>
        <taxon>Eukaryota</taxon>
        <taxon>Viridiplantae</taxon>
        <taxon>Streptophyta</taxon>
        <taxon>Embryophyta</taxon>
        <taxon>Tracheophyta</taxon>
        <taxon>Spermatophyta</taxon>
        <taxon>Magnoliopsida</taxon>
        <taxon>Liliopsida</taxon>
        <taxon>Poales</taxon>
        <taxon>Poaceae</taxon>
        <taxon>PACMAD clade</taxon>
        <taxon>Chloridoideae</taxon>
        <taxon>Eragrostideae</taxon>
        <taxon>Eragrostidinae</taxon>
        <taxon>Eragrostis</taxon>
    </lineage>
</organism>
<evidence type="ECO:0000256" key="1">
    <source>
        <dbReference type="SAM" id="SignalP"/>
    </source>
</evidence>
<dbReference type="AlphaFoldDB" id="A0A5J9W422"/>
<evidence type="ECO:0008006" key="4">
    <source>
        <dbReference type="Google" id="ProtNLM"/>
    </source>
</evidence>
<reference evidence="2 3" key="1">
    <citation type="journal article" date="2019" name="Sci. Rep.">
        <title>A high-quality genome of Eragrostis curvula grass provides insights into Poaceae evolution and supports new strategies to enhance forage quality.</title>
        <authorList>
            <person name="Carballo J."/>
            <person name="Santos B.A.C.M."/>
            <person name="Zappacosta D."/>
            <person name="Garbus I."/>
            <person name="Selva J.P."/>
            <person name="Gallo C.A."/>
            <person name="Diaz A."/>
            <person name="Albertini E."/>
            <person name="Caccamo M."/>
            <person name="Echenique V."/>
        </authorList>
    </citation>
    <scope>NUCLEOTIDE SEQUENCE [LARGE SCALE GENOMIC DNA]</scope>
    <source>
        <strain evidence="3">cv. Victoria</strain>
        <tissue evidence="2">Leaf</tissue>
    </source>
</reference>